<evidence type="ECO:0000313" key="2">
    <source>
        <dbReference type="Proteomes" id="UP001207252"/>
    </source>
</evidence>
<dbReference type="Pfam" id="PF11428">
    <property type="entry name" value="DUF3196"/>
    <property type="match status" value="1"/>
</dbReference>
<accession>A0ABT3BP84</accession>
<dbReference type="EMBL" id="JAOXHJ010000003">
    <property type="protein sequence ID" value="MCV3754070.1"/>
    <property type="molecule type" value="Genomic_DNA"/>
</dbReference>
<comment type="caution">
    <text evidence="1">The sequence shown here is derived from an EMBL/GenBank/DDBJ whole genome shotgun (WGS) entry which is preliminary data.</text>
</comment>
<organism evidence="1 2">
    <name type="scientific">Ureaplasma zalophigenitalium</name>
    <dbReference type="NCBI Taxonomy" id="907723"/>
    <lineage>
        <taxon>Bacteria</taxon>
        <taxon>Bacillati</taxon>
        <taxon>Mycoplasmatota</taxon>
        <taxon>Mycoplasmoidales</taxon>
        <taxon>Mycoplasmoidaceae</taxon>
        <taxon>Ureaplasma</taxon>
    </lineage>
</organism>
<evidence type="ECO:0000313" key="1">
    <source>
        <dbReference type="EMBL" id="MCV3754070.1"/>
    </source>
</evidence>
<name>A0ABT3BP84_9BACT</name>
<dbReference type="InterPro" id="IPR024503">
    <property type="entry name" value="DUF3196"/>
</dbReference>
<dbReference type="SUPFAM" id="SSF116965">
    <property type="entry name" value="Hypothetical protein MPN330"/>
    <property type="match status" value="1"/>
</dbReference>
<gene>
    <name evidence="1" type="ORF">OF365_01655</name>
</gene>
<proteinExistence type="predicted"/>
<keyword evidence="2" id="KW-1185">Reference proteome</keyword>
<sequence>MDQKKISSNDQMLINNYFAKQKAVIDELIDQQNYQAAIDKMKGFLEMDLLPVEYLNIFNEQLKKLEAIQADLAYQETLDWKPADYFAHIVVHKQIHTHYVREYLDKFIADWSINDEIFFNNIFLSTEINLLEKINLLAVLSEYQISASLNFYNQYLNIRAQIVPADYFHLPTQSVLIFDQKISVFFTEYFNEVFKQDPFKYDYALKMVDIYCHFYFLNLESLNLKQIAHCITQYMNLVYEEIPLDLNETDLAVLREITYLFHMHEN</sequence>
<dbReference type="Proteomes" id="UP001207252">
    <property type="component" value="Unassembled WGS sequence"/>
</dbReference>
<reference evidence="1 2" key="1">
    <citation type="journal article" date="2020" name="Int. J. Syst. Evol. Microbiol.">
        <title>Ureaplasma miroungigenitalium sp. nov. isolated from northern elephant seals (Mirounga angustirostris) and Ureaplasma zalophigenitalium sp. nov. isolated from California sea lions (Zalophus californianus).</title>
        <authorList>
            <person name="Volokhov D.V."/>
            <person name="Gulland F.M."/>
            <person name="Gao Y."/>
            <person name="Chizhikov V.E."/>
        </authorList>
    </citation>
    <scope>NUCLEOTIDE SEQUENCE [LARGE SCALE GENOMIC DNA]</scope>
    <source>
        <strain evidence="1 2">CSL7644-GEN</strain>
    </source>
</reference>
<dbReference type="RefSeq" id="WP_263817874.1">
    <property type="nucleotide sequence ID" value="NZ_JAOXHJ010000003.1"/>
</dbReference>
<protein>
    <submittedName>
        <fullName evidence="1">DUF3196 family protein</fullName>
    </submittedName>
</protein>